<reference evidence="2 3" key="1">
    <citation type="journal article" date="2018" name="G3 (Bethesda)">
        <title>Phylogenetic and Phylogenomic Definition of Rhizopus Species.</title>
        <authorList>
            <person name="Gryganskyi A.P."/>
            <person name="Golan J."/>
            <person name="Dolatabadi S."/>
            <person name="Mondo S."/>
            <person name="Robb S."/>
            <person name="Idnurm A."/>
            <person name="Muszewska A."/>
            <person name="Steczkiewicz K."/>
            <person name="Masonjones S."/>
            <person name="Liao H.L."/>
            <person name="Gajdeczka M.T."/>
            <person name="Anike F."/>
            <person name="Vuek A."/>
            <person name="Anishchenko I.M."/>
            <person name="Voigt K."/>
            <person name="de Hoog G.S."/>
            <person name="Smith M.E."/>
            <person name="Heitman J."/>
            <person name="Vilgalys R."/>
            <person name="Stajich J.E."/>
        </authorList>
    </citation>
    <scope>NUCLEOTIDE SEQUENCE [LARGE SCALE GENOMIC DNA]</scope>
    <source>
        <strain evidence="2 3">CBS 357.93</strain>
    </source>
</reference>
<dbReference type="EMBL" id="PJQL01003852">
    <property type="protein sequence ID" value="RCH80552.1"/>
    <property type="molecule type" value="Genomic_DNA"/>
</dbReference>
<sequence length="177" mass="20181">MLAQVYRHDYREIQKLVTFTSREIVIIESEDFQGMINSRHGKFKGTAQRVFDDLEEMGYQTIFAQMVFASSCAGLYIPGYYGDDGAEAIFNVGVRKLDMKKLAKTPWAENASTMANHVNLLRYTMVPNIALHLIQEDISAISEGDDCSFDYVILERILTITAHSNYKLIHVELDDDE</sequence>
<evidence type="ECO:0000313" key="3">
    <source>
        <dbReference type="Proteomes" id="UP000252139"/>
    </source>
</evidence>
<dbReference type="Proteomes" id="UP000252139">
    <property type="component" value="Unassembled WGS sequence"/>
</dbReference>
<protein>
    <recommendedName>
        <fullName evidence="1">Restriction of telomere capping protein 4 C-terminal domain-containing protein</fullName>
    </recommendedName>
</protein>
<proteinExistence type="predicted"/>
<organism evidence="2 3">
    <name type="scientific">Rhizopus azygosporus</name>
    <name type="common">Rhizopus microsporus var. azygosporus</name>
    <dbReference type="NCBI Taxonomy" id="86630"/>
    <lineage>
        <taxon>Eukaryota</taxon>
        <taxon>Fungi</taxon>
        <taxon>Fungi incertae sedis</taxon>
        <taxon>Mucoromycota</taxon>
        <taxon>Mucoromycotina</taxon>
        <taxon>Mucoromycetes</taxon>
        <taxon>Mucorales</taxon>
        <taxon>Mucorineae</taxon>
        <taxon>Rhizopodaceae</taxon>
        <taxon>Rhizopus</taxon>
    </lineage>
</organism>
<evidence type="ECO:0000259" key="1">
    <source>
        <dbReference type="Pfam" id="PF14474"/>
    </source>
</evidence>
<evidence type="ECO:0000313" key="2">
    <source>
        <dbReference type="EMBL" id="RCH80552.1"/>
    </source>
</evidence>
<accession>A0A367ISC0</accession>
<comment type="caution">
    <text evidence="2">The sequence shown here is derived from an EMBL/GenBank/DDBJ whole genome shotgun (WGS) entry which is preliminary data.</text>
</comment>
<name>A0A367ISC0_RHIAZ</name>
<keyword evidence="3" id="KW-1185">Reference proteome</keyword>
<dbReference type="AlphaFoldDB" id="A0A367ISC0"/>
<feature type="domain" description="Restriction of telomere capping protein 4 C-terminal" evidence="1">
    <location>
        <begin position="66"/>
        <end position="140"/>
    </location>
</feature>
<dbReference type="Pfam" id="PF14474">
    <property type="entry name" value="RTC4"/>
    <property type="match status" value="1"/>
</dbReference>
<gene>
    <name evidence="2" type="ORF">CU097_003898</name>
</gene>
<dbReference type="InterPro" id="IPR028094">
    <property type="entry name" value="RTC4_C"/>
</dbReference>